<reference evidence="2" key="1">
    <citation type="journal article" date="2023" name="Nat. Plants">
        <title>Single-cell RNA sequencing provides a high-resolution roadmap for understanding the multicellular compartmentation of specialized metabolism.</title>
        <authorList>
            <person name="Sun S."/>
            <person name="Shen X."/>
            <person name="Li Y."/>
            <person name="Li Y."/>
            <person name="Wang S."/>
            <person name="Li R."/>
            <person name="Zhang H."/>
            <person name="Shen G."/>
            <person name="Guo B."/>
            <person name="Wei J."/>
            <person name="Xu J."/>
            <person name="St-Pierre B."/>
            <person name="Chen S."/>
            <person name="Sun C."/>
        </authorList>
    </citation>
    <scope>NUCLEOTIDE SEQUENCE [LARGE SCALE GENOMIC DNA]</scope>
</reference>
<dbReference type="EMBL" id="CM044708">
    <property type="protein sequence ID" value="KAI5650346.1"/>
    <property type="molecule type" value="Genomic_DNA"/>
</dbReference>
<evidence type="ECO:0000313" key="1">
    <source>
        <dbReference type="EMBL" id="KAI5650346.1"/>
    </source>
</evidence>
<comment type="caution">
    <text evidence="1">The sequence shown here is derived from an EMBL/GenBank/DDBJ whole genome shotgun (WGS) entry which is preliminary data.</text>
</comment>
<protein>
    <submittedName>
        <fullName evidence="1">Uncharacterized protein</fullName>
    </submittedName>
</protein>
<name>A0ACB9ZRI9_CATRO</name>
<accession>A0ACB9ZRI9</accession>
<proteinExistence type="predicted"/>
<sequence length="368" mass="43038">MVYPSGIGGLGNKNGLKKKNKNVRKIGPTRRTKLKERMKREQEQPKGVEMVIYGEEEKITTLSLLTHFLNEDECSKEKKMTLKKMREQNEDLTFFANQTTYSLVSEFPFVQNFGELSKIQEERLGYNSLKTISFFPFNFYLFFLDYFKEIKLFSLIFIEYGDHFTFLNSVGTYFERKYFIEFNSIPCAIPGADEYDFNISNCASYVLGVENRRSMGKELGPILEDLSISLSLNPSSLSYKFSPTYLHHNINERKEAYHGVRKQKCWRNTNLMLWGFDNEFLFKSIPLLPCYGVFELNLKNVVEKHLVYSSACVDFLFKGEALNDTINQSLSATMIYFLTFKDFLDELIFKKELKVLHIDVKPRVLFVE</sequence>
<evidence type="ECO:0000313" key="2">
    <source>
        <dbReference type="Proteomes" id="UP001060085"/>
    </source>
</evidence>
<organism evidence="1 2">
    <name type="scientific">Catharanthus roseus</name>
    <name type="common">Madagascar periwinkle</name>
    <name type="synonym">Vinca rosea</name>
    <dbReference type="NCBI Taxonomy" id="4058"/>
    <lineage>
        <taxon>Eukaryota</taxon>
        <taxon>Viridiplantae</taxon>
        <taxon>Streptophyta</taxon>
        <taxon>Embryophyta</taxon>
        <taxon>Tracheophyta</taxon>
        <taxon>Spermatophyta</taxon>
        <taxon>Magnoliopsida</taxon>
        <taxon>eudicotyledons</taxon>
        <taxon>Gunneridae</taxon>
        <taxon>Pentapetalae</taxon>
        <taxon>asterids</taxon>
        <taxon>lamiids</taxon>
        <taxon>Gentianales</taxon>
        <taxon>Apocynaceae</taxon>
        <taxon>Rauvolfioideae</taxon>
        <taxon>Vinceae</taxon>
        <taxon>Catharanthinae</taxon>
        <taxon>Catharanthus</taxon>
    </lineage>
</organism>
<dbReference type="Proteomes" id="UP001060085">
    <property type="component" value="Linkage Group LG08"/>
</dbReference>
<keyword evidence="2" id="KW-1185">Reference proteome</keyword>
<gene>
    <name evidence="1" type="ORF">M9H77_36351</name>
</gene>